<proteinExistence type="predicted"/>
<accession>A0AAV9D6Q0</accession>
<sequence>MGDEKLTGSTAEINSYGWDFHWSGGGAGMSAGEEDVLREFEWGPAAVPVGRDGRVGSETPKASASASPSESEEASRSAGTA</sequence>
<name>A0AAV9D6Q0_ACOCL</name>
<evidence type="ECO:0000313" key="2">
    <source>
        <dbReference type="EMBL" id="KAK1296840.1"/>
    </source>
</evidence>
<comment type="caution">
    <text evidence="2">The sequence shown here is derived from an EMBL/GenBank/DDBJ whole genome shotgun (WGS) entry which is preliminary data.</text>
</comment>
<organism evidence="2 3">
    <name type="scientific">Acorus calamus</name>
    <name type="common">Sweet flag</name>
    <dbReference type="NCBI Taxonomy" id="4465"/>
    <lineage>
        <taxon>Eukaryota</taxon>
        <taxon>Viridiplantae</taxon>
        <taxon>Streptophyta</taxon>
        <taxon>Embryophyta</taxon>
        <taxon>Tracheophyta</taxon>
        <taxon>Spermatophyta</taxon>
        <taxon>Magnoliopsida</taxon>
        <taxon>Liliopsida</taxon>
        <taxon>Acoraceae</taxon>
        <taxon>Acorus</taxon>
    </lineage>
</organism>
<reference evidence="2" key="1">
    <citation type="journal article" date="2023" name="Nat. Commun.">
        <title>Diploid and tetraploid genomes of Acorus and the evolution of monocots.</title>
        <authorList>
            <person name="Ma L."/>
            <person name="Liu K.W."/>
            <person name="Li Z."/>
            <person name="Hsiao Y.Y."/>
            <person name="Qi Y."/>
            <person name="Fu T."/>
            <person name="Tang G.D."/>
            <person name="Zhang D."/>
            <person name="Sun W.H."/>
            <person name="Liu D.K."/>
            <person name="Li Y."/>
            <person name="Chen G.Z."/>
            <person name="Liu X.D."/>
            <person name="Liao X.Y."/>
            <person name="Jiang Y.T."/>
            <person name="Yu X."/>
            <person name="Hao Y."/>
            <person name="Huang J."/>
            <person name="Zhao X.W."/>
            <person name="Ke S."/>
            <person name="Chen Y.Y."/>
            <person name="Wu W.L."/>
            <person name="Hsu J.L."/>
            <person name="Lin Y.F."/>
            <person name="Huang M.D."/>
            <person name="Li C.Y."/>
            <person name="Huang L."/>
            <person name="Wang Z.W."/>
            <person name="Zhao X."/>
            <person name="Zhong W.Y."/>
            <person name="Peng D.H."/>
            <person name="Ahmad S."/>
            <person name="Lan S."/>
            <person name="Zhang J.S."/>
            <person name="Tsai W.C."/>
            <person name="Van de Peer Y."/>
            <person name="Liu Z.J."/>
        </authorList>
    </citation>
    <scope>NUCLEOTIDE SEQUENCE</scope>
    <source>
        <strain evidence="2">CP</strain>
    </source>
</reference>
<dbReference type="Proteomes" id="UP001180020">
    <property type="component" value="Unassembled WGS sequence"/>
</dbReference>
<feature type="region of interest" description="Disordered" evidence="1">
    <location>
        <begin position="43"/>
        <end position="81"/>
    </location>
</feature>
<evidence type="ECO:0000313" key="3">
    <source>
        <dbReference type="Proteomes" id="UP001180020"/>
    </source>
</evidence>
<evidence type="ECO:0000256" key="1">
    <source>
        <dbReference type="SAM" id="MobiDB-lite"/>
    </source>
</evidence>
<keyword evidence="3" id="KW-1185">Reference proteome</keyword>
<protein>
    <submittedName>
        <fullName evidence="2">Uncharacterized protein</fullName>
    </submittedName>
</protein>
<gene>
    <name evidence="2" type="ORF">QJS10_CPB15g01475</name>
</gene>
<dbReference type="EMBL" id="JAUJYO010000015">
    <property type="protein sequence ID" value="KAK1296840.1"/>
    <property type="molecule type" value="Genomic_DNA"/>
</dbReference>
<dbReference type="AlphaFoldDB" id="A0AAV9D6Q0"/>
<reference evidence="2" key="2">
    <citation type="submission" date="2023-06" db="EMBL/GenBank/DDBJ databases">
        <authorList>
            <person name="Ma L."/>
            <person name="Liu K.-W."/>
            <person name="Li Z."/>
            <person name="Hsiao Y.-Y."/>
            <person name="Qi Y."/>
            <person name="Fu T."/>
            <person name="Tang G."/>
            <person name="Zhang D."/>
            <person name="Sun W.-H."/>
            <person name="Liu D.-K."/>
            <person name="Li Y."/>
            <person name="Chen G.-Z."/>
            <person name="Liu X.-D."/>
            <person name="Liao X.-Y."/>
            <person name="Jiang Y.-T."/>
            <person name="Yu X."/>
            <person name="Hao Y."/>
            <person name="Huang J."/>
            <person name="Zhao X.-W."/>
            <person name="Ke S."/>
            <person name="Chen Y.-Y."/>
            <person name="Wu W.-L."/>
            <person name="Hsu J.-L."/>
            <person name="Lin Y.-F."/>
            <person name="Huang M.-D."/>
            <person name="Li C.-Y."/>
            <person name="Huang L."/>
            <person name="Wang Z.-W."/>
            <person name="Zhao X."/>
            <person name="Zhong W.-Y."/>
            <person name="Peng D.-H."/>
            <person name="Ahmad S."/>
            <person name="Lan S."/>
            <person name="Zhang J.-S."/>
            <person name="Tsai W.-C."/>
            <person name="Van De Peer Y."/>
            <person name="Liu Z.-J."/>
        </authorList>
    </citation>
    <scope>NUCLEOTIDE SEQUENCE</scope>
    <source>
        <strain evidence="2">CP</strain>
        <tissue evidence="2">Leaves</tissue>
    </source>
</reference>